<evidence type="ECO:0000256" key="1">
    <source>
        <dbReference type="SAM" id="Phobius"/>
    </source>
</evidence>
<organism evidence="2 4">
    <name type="scientific">Rotaria sordida</name>
    <dbReference type="NCBI Taxonomy" id="392033"/>
    <lineage>
        <taxon>Eukaryota</taxon>
        <taxon>Metazoa</taxon>
        <taxon>Spiralia</taxon>
        <taxon>Gnathifera</taxon>
        <taxon>Rotifera</taxon>
        <taxon>Eurotatoria</taxon>
        <taxon>Bdelloidea</taxon>
        <taxon>Philodinida</taxon>
        <taxon>Philodinidae</taxon>
        <taxon>Rotaria</taxon>
    </lineage>
</organism>
<reference evidence="2" key="1">
    <citation type="submission" date="2021-02" db="EMBL/GenBank/DDBJ databases">
        <authorList>
            <person name="Nowell W R."/>
        </authorList>
    </citation>
    <scope>NUCLEOTIDE SEQUENCE</scope>
</reference>
<dbReference type="EMBL" id="CAJNOT010008476">
    <property type="protein sequence ID" value="CAF1518492.1"/>
    <property type="molecule type" value="Genomic_DNA"/>
</dbReference>
<comment type="caution">
    <text evidence="2">The sequence shown here is derived from an EMBL/GenBank/DDBJ whole genome shotgun (WGS) entry which is preliminary data.</text>
</comment>
<dbReference type="EMBL" id="CAJOBD010017663">
    <property type="protein sequence ID" value="CAF4223634.1"/>
    <property type="molecule type" value="Genomic_DNA"/>
</dbReference>
<protein>
    <submittedName>
        <fullName evidence="2">Uncharacterized protein</fullName>
    </submittedName>
</protein>
<keyword evidence="1" id="KW-1133">Transmembrane helix</keyword>
<dbReference type="Proteomes" id="UP000663864">
    <property type="component" value="Unassembled WGS sequence"/>
</dbReference>
<evidence type="ECO:0000313" key="2">
    <source>
        <dbReference type="EMBL" id="CAF1518492.1"/>
    </source>
</evidence>
<sequence>MCLWLSAFIAVERLLIELFHYSLYRTRKYSIIFLIILFLLLGSGSIIAAVGRIGGKSPVLSTTSYVCSFNRFRNDQLKTAYK</sequence>
<dbReference type="Proteomes" id="UP000663836">
    <property type="component" value="Unassembled WGS sequence"/>
</dbReference>
<name>A0A815UDY4_9BILA</name>
<gene>
    <name evidence="3" type="ORF">JBS370_LOCUS37557</name>
    <name evidence="2" type="ORF">ZHD862_LOCUS38266</name>
</gene>
<keyword evidence="1" id="KW-0812">Transmembrane</keyword>
<feature type="transmembrane region" description="Helical" evidence="1">
    <location>
        <begin position="29"/>
        <end position="50"/>
    </location>
</feature>
<accession>A0A815UDY4</accession>
<evidence type="ECO:0000313" key="3">
    <source>
        <dbReference type="EMBL" id="CAF4223634.1"/>
    </source>
</evidence>
<feature type="non-terminal residue" evidence="2">
    <location>
        <position position="82"/>
    </location>
</feature>
<proteinExistence type="predicted"/>
<dbReference type="AlphaFoldDB" id="A0A815UDY4"/>
<keyword evidence="1" id="KW-0472">Membrane</keyword>
<evidence type="ECO:0000313" key="4">
    <source>
        <dbReference type="Proteomes" id="UP000663864"/>
    </source>
</evidence>